<dbReference type="Pfam" id="PF00849">
    <property type="entry name" value="PseudoU_synth_2"/>
    <property type="match status" value="1"/>
</dbReference>
<name>D3AJA0_9FIRM</name>
<proteinExistence type="inferred from homology"/>
<dbReference type="GO" id="GO:0003723">
    <property type="term" value="F:RNA binding"/>
    <property type="evidence" value="ECO:0007669"/>
    <property type="project" value="InterPro"/>
</dbReference>
<evidence type="ECO:0000256" key="2">
    <source>
        <dbReference type="ARBA" id="ARBA00010876"/>
    </source>
</evidence>
<comment type="catalytic activity">
    <reaction evidence="1">
        <text>a uridine in RNA = a pseudouridine in RNA</text>
        <dbReference type="Rhea" id="RHEA:48348"/>
        <dbReference type="Rhea" id="RHEA-COMP:12068"/>
        <dbReference type="Rhea" id="RHEA-COMP:12069"/>
        <dbReference type="ChEBI" id="CHEBI:65314"/>
        <dbReference type="ChEBI" id="CHEBI:65315"/>
    </reaction>
</comment>
<sequence length="239" mass="26746">MEWKMNILYEDDQIIVVEKPAGIESQSSRTFEPDMVSEVKKHINSLSPKKGDPYVGVIHRLDKPVGGILVFGKTKEAAGALSKQISEHQTEKRYLAVVCGKPVENFGTYVDYLWKDGKNNISKIVDKGITDAKRAELSYRVLAELEGEGGPLCLMEIDLKTGRHHQIRVQLSGHGTPLLGDLKYNPDGPKVTGQRNVALCAWKLSFTHPGNKKRMKFTVKPQGAAFYQFDFDYLADTHT</sequence>
<comment type="similarity">
    <text evidence="2">Belongs to the pseudouridine synthase RluA family.</text>
</comment>
<evidence type="ECO:0000313" key="7">
    <source>
        <dbReference type="Proteomes" id="UP000004968"/>
    </source>
</evidence>
<dbReference type="Proteomes" id="UP000004968">
    <property type="component" value="Unassembled WGS sequence"/>
</dbReference>
<dbReference type="HOGENOM" id="CLU_016902_11_2_9"/>
<dbReference type="InterPro" id="IPR020103">
    <property type="entry name" value="PsdUridine_synth_cat_dom_sf"/>
</dbReference>
<organism evidence="6 7">
    <name type="scientific">Hungatella hathewayi DSM 13479</name>
    <dbReference type="NCBI Taxonomy" id="566550"/>
    <lineage>
        <taxon>Bacteria</taxon>
        <taxon>Bacillati</taxon>
        <taxon>Bacillota</taxon>
        <taxon>Clostridia</taxon>
        <taxon>Lachnospirales</taxon>
        <taxon>Lachnospiraceae</taxon>
        <taxon>Hungatella</taxon>
    </lineage>
</organism>
<evidence type="ECO:0000313" key="6">
    <source>
        <dbReference type="EMBL" id="EFC98121.1"/>
    </source>
</evidence>
<dbReference type="InterPro" id="IPR050188">
    <property type="entry name" value="RluA_PseudoU_synthase"/>
</dbReference>
<dbReference type="GO" id="GO:0140098">
    <property type="term" value="F:catalytic activity, acting on RNA"/>
    <property type="evidence" value="ECO:0007669"/>
    <property type="project" value="UniProtKB-ARBA"/>
</dbReference>
<comment type="caution">
    <text evidence="6">The sequence shown here is derived from an EMBL/GenBank/DDBJ whole genome shotgun (WGS) entry which is preliminary data.</text>
</comment>
<dbReference type="AlphaFoldDB" id="D3AJA0"/>
<reference evidence="6 7" key="1">
    <citation type="submission" date="2010-01" db="EMBL/GenBank/DDBJ databases">
        <authorList>
            <person name="Weinstock G."/>
            <person name="Sodergren E."/>
            <person name="Clifton S."/>
            <person name="Fulton L."/>
            <person name="Fulton B."/>
            <person name="Courtney L."/>
            <person name="Fronick C."/>
            <person name="Harrison M."/>
            <person name="Strong C."/>
            <person name="Farmer C."/>
            <person name="Delahaunty K."/>
            <person name="Markovic C."/>
            <person name="Hall O."/>
            <person name="Minx P."/>
            <person name="Tomlinson C."/>
            <person name="Mitreva M."/>
            <person name="Nelson J."/>
            <person name="Hou S."/>
            <person name="Wollam A."/>
            <person name="Pepin K.H."/>
            <person name="Johnson M."/>
            <person name="Bhonagiri V."/>
            <person name="Nash W.E."/>
            <person name="Warren W."/>
            <person name="Chinwalla A."/>
            <person name="Mardis E.R."/>
            <person name="Wilson R.K."/>
        </authorList>
    </citation>
    <scope>NUCLEOTIDE SEQUENCE [LARGE SCALE GENOMIC DNA]</scope>
    <source>
        <strain evidence="6 7">DSM 13479</strain>
    </source>
</reference>
<accession>D3AJA0</accession>
<dbReference type="GO" id="GO:0009982">
    <property type="term" value="F:pseudouridine synthase activity"/>
    <property type="evidence" value="ECO:0007669"/>
    <property type="project" value="InterPro"/>
</dbReference>
<dbReference type="GO" id="GO:0000455">
    <property type="term" value="P:enzyme-directed rRNA pseudouridine synthesis"/>
    <property type="evidence" value="ECO:0007669"/>
    <property type="project" value="TreeGrafter"/>
</dbReference>
<dbReference type="Gene3D" id="3.30.2350.10">
    <property type="entry name" value="Pseudouridine synthase"/>
    <property type="match status" value="1"/>
</dbReference>
<gene>
    <name evidence="6" type="ORF">CLOSTHATH_03690</name>
</gene>
<keyword evidence="6" id="KW-0413">Isomerase</keyword>
<evidence type="ECO:0000256" key="3">
    <source>
        <dbReference type="ARBA" id="ARBA00031870"/>
    </source>
</evidence>
<dbReference type="EMBL" id="ACIO01000309">
    <property type="protein sequence ID" value="EFC98121.1"/>
    <property type="molecule type" value="Genomic_DNA"/>
</dbReference>
<evidence type="ECO:0000256" key="1">
    <source>
        <dbReference type="ARBA" id="ARBA00000073"/>
    </source>
</evidence>
<evidence type="ECO:0000259" key="5">
    <source>
        <dbReference type="Pfam" id="PF00849"/>
    </source>
</evidence>
<dbReference type="CDD" id="cd02869">
    <property type="entry name" value="PseudoU_synth_RluA_like"/>
    <property type="match status" value="1"/>
</dbReference>
<evidence type="ECO:0000256" key="4">
    <source>
        <dbReference type="ARBA" id="ARBA00033164"/>
    </source>
</evidence>
<dbReference type="PANTHER" id="PTHR21600">
    <property type="entry name" value="MITOCHONDRIAL RNA PSEUDOURIDINE SYNTHASE"/>
    <property type="match status" value="1"/>
</dbReference>
<feature type="domain" description="Pseudouridine synthase RsuA/RluA-like" evidence="5">
    <location>
        <begin position="14"/>
        <end position="172"/>
    </location>
</feature>
<dbReference type="PANTHER" id="PTHR21600:SF87">
    <property type="entry name" value="RNA PSEUDOURIDYLATE SYNTHASE DOMAIN-CONTAINING PROTEIN 1"/>
    <property type="match status" value="1"/>
</dbReference>
<dbReference type="InterPro" id="IPR006145">
    <property type="entry name" value="PsdUridine_synth_RsuA/RluA"/>
</dbReference>
<protein>
    <recommendedName>
        <fullName evidence="3">RNA pseudouridylate synthase</fullName>
    </recommendedName>
    <alternativeName>
        <fullName evidence="4">RNA-uridine isomerase</fullName>
    </alternativeName>
</protein>
<dbReference type="SUPFAM" id="SSF55120">
    <property type="entry name" value="Pseudouridine synthase"/>
    <property type="match status" value="1"/>
</dbReference>